<comment type="similarity">
    <text evidence="1">Belongs to the sigma-70 factor family. ECF subfamily.</text>
</comment>
<keyword evidence="9" id="KW-1185">Reference proteome</keyword>
<dbReference type="RefSeq" id="WP_285431878.1">
    <property type="nucleotide sequence ID" value="NZ_JASJUS010000007.1"/>
</dbReference>
<dbReference type="Gene3D" id="1.10.1740.10">
    <property type="match status" value="1"/>
</dbReference>
<comment type="caution">
    <text evidence="8">The sequence shown here is derived from an EMBL/GenBank/DDBJ whole genome shotgun (WGS) entry which is preliminary data.</text>
</comment>
<feature type="domain" description="RNA polymerase sigma-70 region 2" evidence="6">
    <location>
        <begin position="33"/>
        <end position="100"/>
    </location>
</feature>
<dbReference type="Proteomes" id="UP001241926">
    <property type="component" value="Unassembled WGS sequence"/>
</dbReference>
<dbReference type="InterPro" id="IPR013325">
    <property type="entry name" value="RNA_pol_sigma_r2"/>
</dbReference>
<feature type="region of interest" description="Disordered" evidence="5">
    <location>
        <begin position="105"/>
        <end position="124"/>
    </location>
</feature>
<dbReference type="EMBL" id="JASJUS010000007">
    <property type="protein sequence ID" value="MDL2076736.1"/>
    <property type="molecule type" value="Genomic_DNA"/>
</dbReference>
<dbReference type="CDD" id="cd06171">
    <property type="entry name" value="Sigma70_r4"/>
    <property type="match status" value="1"/>
</dbReference>
<dbReference type="PANTHER" id="PTHR43133">
    <property type="entry name" value="RNA POLYMERASE ECF-TYPE SIGMA FACTO"/>
    <property type="match status" value="1"/>
</dbReference>
<evidence type="ECO:0000256" key="5">
    <source>
        <dbReference type="SAM" id="MobiDB-lite"/>
    </source>
</evidence>
<name>A0ABT7IX82_9ACTN</name>
<dbReference type="InterPro" id="IPR014284">
    <property type="entry name" value="RNA_pol_sigma-70_dom"/>
</dbReference>
<proteinExistence type="inferred from homology"/>
<evidence type="ECO:0000256" key="1">
    <source>
        <dbReference type="ARBA" id="ARBA00010641"/>
    </source>
</evidence>
<evidence type="ECO:0000259" key="6">
    <source>
        <dbReference type="Pfam" id="PF04542"/>
    </source>
</evidence>
<evidence type="ECO:0000256" key="4">
    <source>
        <dbReference type="ARBA" id="ARBA00023163"/>
    </source>
</evidence>
<protein>
    <submittedName>
        <fullName evidence="8">RNA polymerase sigma factor</fullName>
    </submittedName>
</protein>
<dbReference type="SUPFAM" id="SSF88946">
    <property type="entry name" value="Sigma2 domain of RNA polymerase sigma factors"/>
    <property type="match status" value="1"/>
</dbReference>
<accession>A0ABT7IX82</accession>
<keyword evidence="2" id="KW-0805">Transcription regulation</keyword>
<reference evidence="8 9" key="1">
    <citation type="submission" date="2023-05" db="EMBL/GenBank/DDBJ databases">
        <title>Streptomyces fuscus sp. nov., a brown-black pigment producing actinomyces isolated from dry sand of Sea duck farm.</title>
        <authorList>
            <person name="Xie J."/>
            <person name="Shen N."/>
        </authorList>
    </citation>
    <scope>NUCLEOTIDE SEQUENCE [LARGE SCALE GENOMIC DNA]</scope>
    <source>
        <strain evidence="8 9">GXMU-J15</strain>
    </source>
</reference>
<keyword evidence="4" id="KW-0804">Transcription</keyword>
<dbReference type="InterPro" id="IPR013324">
    <property type="entry name" value="RNA_pol_sigma_r3/r4-like"/>
</dbReference>
<dbReference type="Pfam" id="PF04542">
    <property type="entry name" value="Sigma70_r2"/>
    <property type="match status" value="1"/>
</dbReference>
<dbReference type="PANTHER" id="PTHR43133:SF62">
    <property type="entry name" value="RNA POLYMERASE SIGMA FACTOR SIGZ"/>
    <property type="match status" value="1"/>
</dbReference>
<dbReference type="NCBIfam" id="TIGR02937">
    <property type="entry name" value="sigma70-ECF"/>
    <property type="match status" value="1"/>
</dbReference>
<evidence type="ECO:0000313" key="9">
    <source>
        <dbReference type="Proteomes" id="UP001241926"/>
    </source>
</evidence>
<evidence type="ECO:0000256" key="3">
    <source>
        <dbReference type="ARBA" id="ARBA00023082"/>
    </source>
</evidence>
<gene>
    <name evidence="8" type="ORF">QNN03_09835</name>
</gene>
<evidence type="ECO:0000256" key="2">
    <source>
        <dbReference type="ARBA" id="ARBA00023015"/>
    </source>
</evidence>
<dbReference type="InterPro" id="IPR013249">
    <property type="entry name" value="RNA_pol_sigma70_r4_t2"/>
</dbReference>
<sequence>MESTGEVPSNPAADEELHRRLVYGDESALAEVYAAYLPLVRRIAVRVTRTPGAAEDVAQEVFAQLWSRPYAYDPGRGTLRTWLSLLAHRRAVDWVRGEARHRKHAHADDDALRTVPEPGPGPDETVVDRERSLLLHSALAELPEPQREVVHLAYFAGRTYRQAAVELGIPEGTAKSRLRTALRSLAETLADPPDPGRGRGA</sequence>
<dbReference type="InterPro" id="IPR036388">
    <property type="entry name" value="WH-like_DNA-bd_sf"/>
</dbReference>
<dbReference type="Pfam" id="PF08281">
    <property type="entry name" value="Sigma70_r4_2"/>
    <property type="match status" value="1"/>
</dbReference>
<dbReference type="InterPro" id="IPR007627">
    <property type="entry name" value="RNA_pol_sigma70_r2"/>
</dbReference>
<dbReference type="Gene3D" id="1.10.10.10">
    <property type="entry name" value="Winged helix-like DNA-binding domain superfamily/Winged helix DNA-binding domain"/>
    <property type="match status" value="1"/>
</dbReference>
<keyword evidence="3" id="KW-0731">Sigma factor</keyword>
<evidence type="ECO:0000259" key="7">
    <source>
        <dbReference type="Pfam" id="PF08281"/>
    </source>
</evidence>
<organism evidence="8 9">
    <name type="scientific">Streptomyces fuscus</name>
    <dbReference type="NCBI Taxonomy" id="3048495"/>
    <lineage>
        <taxon>Bacteria</taxon>
        <taxon>Bacillati</taxon>
        <taxon>Actinomycetota</taxon>
        <taxon>Actinomycetes</taxon>
        <taxon>Kitasatosporales</taxon>
        <taxon>Streptomycetaceae</taxon>
        <taxon>Streptomyces</taxon>
    </lineage>
</organism>
<dbReference type="SUPFAM" id="SSF88659">
    <property type="entry name" value="Sigma3 and sigma4 domains of RNA polymerase sigma factors"/>
    <property type="match status" value="1"/>
</dbReference>
<evidence type="ECO:0000313" key="8">
    <source>
        <dbReference type="EMBL" id="MDL2076736.1"/>
    </source>
</evidence>
<dbReference type="InterPro" id="IPR039425">
    <property type="entry name" value="RNA_pol_sigma-70-like"/>
</dbReference>
<feature type="domain" description="RNA polymerase sigma factor 70 region 4 type 2" evidence="7">
    <location>
        <begin position="133"/>
        <end position="185"/>
    </location>
</feature>